<dbReference type="AlphaFoldDB" id="A0AAW5E713"/>
<comment type="caution">
    <text evidence="1">The sequence shown here is derived from an EMBL/GenBank/DDBJ whole genome shotgun (WGS) entry which is preliminary data.</text>
</comment>
<proteinExistence type="predicted"/>
<dbReference type="Pfam" id="PF19651">
    <property type="entry name" value="DUF6154"/>
    <property type="match status" value="1"/>
</dbReference>
<protein>
    <submittedName>
        <fullName evidence="1">DUF6154 family protein</fullName>
    </submittedName>
</protein>
<dbReference type="InterPro" id="IPR046152">
    <property type="entry name" value="DUF6154"/>
</dbReference>
<evidence type="ECO:0000313" key="2">
    <source>
        <dbReference type="Proteomes" id="UP001431131"/>
    </source>
</evidence>
<organism evidence="1 2">
    <name type="scientific">Fredinandcohnia quinoae</name>
    <dbReference type="NCBI Taxonomy" id="2918902"/>
    <lineage>
        <taxon>Bacteria</taxon>
        <taxon>Bacillati</taxon>
        <taxon>Bacillota</taxon>
        <taxon>Bacilli</taxon>
        <taxon>Bacillales</taxon>
        <taxon>Bacillaceae</taxon>
        <taxon>Fredinandcohnia</taxon>
    </lineage>
</organism>
<dbReference type="RefSeq" id="WP_240254848.1">
    <property type="nucleotide sequence ID" value="NZ_JAKTTI010000010.1"/>
</dbReference>
<sequence>MKKVKLIDDLYKTYRDKLTGDEEDADIIAFSVLEQLNREDVLDLIAELSDQELYNLVGFYMIENLKAKMARDGIGHAKMLTVDQMKTIH</sequence>
<name>A0AAW5E713_9BACI</name>
<keyword evidence="2" id="KW-1185">Reference proteome</keyword>
<evidence type="ECO:0000313" key="1">
    <source>
        <dbReference type="EMBL" id="MCH1625420.1"/>
    </source>
</evidence>
<accession>A0AAW5E713</accession>
<dbReference type="EMBL" id="JAKTTI010000010">
    <property type="protein sequence ID" value="MCH1625420.1"/>
    <property type="molecule type" value="Genomic_DNA"/>
</dbReference>
<dbReference type="Proteomes" id="UP001431131">
    <property type="component" value="Unassembled WGS sequence"/>
</dbReference>
<gene>
    <name evidence="1" type="ORF">MJG50_08785</name>
</gene>
<reference evidence="1" key="1">
    <citation type="submission" date="2022-02" db="EMBL/GenBank/DDBJ databases">
        <title>Fredinandcohnia quinoae sp. nov. isolated from Chenopodium quinoa seeds.</title>
        <authorList>
            <person name="Saati-Santamaria Z."/>
            <person name="Flores-Felix J.D."/>
            <person name="Igual J.M."/>
            <person name="Velazquez E."/>
            <person name="Garcia-Fraile P."/>
            <person name="Martinez-Molina E."/>
        </authorList>
    </citation>
    <scope>NUCLEOTIDE SEQUENCE</scope>
    <source>
        <strain evidence="1">SECRCQ15</strain>
    </source>
</reference>